<name>A0A1H0M311_9ACTN</name>
<evidence type="ECO:0000259" key="1">
    <source>
        <dbReference type="Pfam" id="PF16291"/>
    </source>
</evidence>
<evidence type="ECO:0000313" key="3">
    <source>
        <dbReference type="Proteomes" id="UP000199341"/>
    </source>
</evidence>
<dbReference type="InterPro" id="IPR011008">
    <property type="entry name" value="Dimeric_a/b-barrel"/>
</dbReference>
<keyword evidence="3" id="KW-1185">Reference proteome</keyword>
<gene>
    <name evidence="2" type="ORF">SAMN05216259_11247</name>
</gene>
<reference evidence="2 3" key="1">
    <citation type="submission" date="2016-10" db="EMBL/GenBank/DDBJ databases">
        <authorList>
            <person name="de Groot N.N."/>
        </authorList>
    </citation>
    <scope>NUCLEOTIDE SEQUENCE [LARGE SCALE GENOMIC DNA]</scope>
    <source>
        <strain evidence="2 3">CGMCC 4.2022</strain>
    </source>
</reference>
<proteinExistence type="predicted"/>
<dbReference type="EMBL" id="FNIE01000012">
    <property type="protein sequence ID" value="SDO74754.1"/>
    <property type="molecule type" value="Genomic_DNA"/>
</dbReference>
<sequence>MLRQQAGFRGQGGGWSRAQPGVAHLFAFWDDRSTYDGFMAAGHDGIAQALHGTYELLAVRLFEHRLDVKVGFEPHFTDADLLRVALCKVRPGRVEHFTQMQERVWNPAMAGSPGMLRGSFGQGEDDSFLVLSMWDTATEHGKYREGAVSRLSERAELDSDVLSVTGDVVDVVQDWTV</sequence>
<accession>A0A1H0M311</accession>
<dbReference type="InterPro" id="IPR032555">
    <property type="entry name" value="DUF4937"/>
</dbReference>
<dbReference type="Pfam" id="PF16291">
    <property type="entry name" value="DUF4937"/>
    <property type="match status" value="1"/>
</dbReference>
<dbReference type="Proteomes" id="UP000199341">
    <property type="component" value="Unassembled WGS sequence"/>
</dbReference>
<dbReference type="SUPFAM" id="SSF54909">
    <property type="entry name" value="Dimeric alpha+beta barrel"/>
    <property type="match status" value="1"/>
</dbReference>
<feature type="domain" description="DUF4937" evidence="1">
    <location>
        <begin position="2"/>
        <end position="62"/>
    </location>
</feature>
<dbReference type="STRING" id="310781.SAMN05216259_11247"/>
<protein>
    <recommendedName>
        <fullName evidence="1">DUF4937 domain-containing protein</fullName>
    </recommendedName>
</protein>
<organism evidence="2 3">
    <name type="scientific">Actinacidiphila guanduensis</name>
    <dbReference type="NCBI Taxonomy" id="310781"/>
    <lineage>
        <taxon>Bacteria</taxon>
        <taxon>Bacillati</taxon>
        <taxon>Actinomycetota</taxon>
        <taxon>Actinomycetes</taxon>
        <taxon>Kitasatosporales</taxon>
        <taxon>Streptomycetaceae</taxon>
        <taxon>Actinacidiphila</taxon>
    </lineage>
</organism>
<evidence type="ECO:0000313" key="2">
    <source>
        <dbReference type="EMBL" id="SDO74754.1"/>
    </source>
</evidence>
<dbReference type="AlphaFoldDB" id="A0A1H0M311"/>